<sequence length="327" mass="32221">MRLPASASATDADARDGFAGGSGPSLHDERTLAAVRDFATYGSPRDLDAGGGRSSLHDERVLAAVRDGYVATYGSPLDLDAADAGPRPVRALRVRWAVSWQLAVTAALVLLLAAGAVALRVGARASGPPVAFPEPSGPATTASPVPGGRSEPAGLGLDSGSGATPDGAAAGQDGSLAGTAAHADGGVVVHVAGAVASPGVVRLAAGSRVLDALTAAGGAAPDADLTLLNLARVLVDGEQVLVSRPGEVPAAAAVPAGIPDAAAPGTPVDLNTADAAALDALPGIGPVLAQRIVEHRAERPFGSVDELADVRGIGPTALERLRDLVRV</sequence>
<dbReference type="GO" id="GO:0015627">
    <property type="term" value="C:type II protein secretion system complex"/>
    <property type="evidence" value="ECO:0007669"/>
    <property type="project" value="TreeGrafter"/>
</dbReference>
<proteinExistence type="predicted"/>
<protein>
    <recommendedName>
        <fullName evidence="3">Helix-hairpin-helix DNA-binding motif class 1 domain-containing protein</fullName>
    </recommendedName>
</protein>
<name>A0A402DUG3_9CELL</name>
<dbReference type="EMBL" id="BIMR01000241">
    <property type="protein sequence ID" value="GCE77735.1"/>
    <property type="molecule type" value="Genomic_DNA"/>
</dbReference>
<evidence type="ECO:0000256" key="1">
    <source>
        <dbReference type="SAM" id="MobiDB-lite"/>
    </source>
</evidence>
<dbReference type="Proteomes" id="UP000289954">
    <property type="component" value="Unassembled WGS sequence"/>
</dbReference>
<dbReference type="GO" id="GO:0015628">
    <property type="term" value="P:protein secretion by the type II secretion system"/>
    <property type="evidence" value="ECO:0007669"/>
    <property type="project" value="TreeGrafter"/>
</dbReference>
<keyword evidence="2" id="KW-0812">Transmembrane</keyword>
<dbReference type="PANTHER" id="PTHR21180">
    <property type="entry name" value="ENDONUCLEASE/EXONUCLEASE/PHOSPHATASE FAMILY DOMAIN-CONTAINING PROTEIN 1"/>
    <property type="match status" value="1"/>
</dbReference>
<reference evidence="4 5" key="1">
    <citation type="submission" date="2019-01" db="EMBL/GenBank/DDBJ databases">
        <title>Draft genome sequence of Cellulomonas takizawaensis strain TKZ-21.</title>
        <authorList>
            <person name="Yamamura H."/>
            <person name="Hayashi T."/>
            <person name="Hamada M."/>
            <person name="Serisawa Y."/>
            <person name="Matsuyama K."/>
            <person name="Nakagawa Y."/>
            <person name="Otoguro M."/>
            <person name="Yanagida F."/>
            <person name="Hayakawa M."/>
        </authorList>
    </citation>
    <scope>NUCLEOTIDE SEQUENCE [LARGE SCALE GENOMIC DNA]</scope>
    <source>
        <strain evidence="4 5">NBRC12680</strain>
    </source>
</reference>
<keyword evidence="5" id="KW-1185">Reference proteome</keyword>
<dbReference type="SUPFAM" id="SSF47781">
    <property type="entry name" value="RuvA domain 2-like"/>
    <property type="match status" value="1"/>
</dbReference>
<evidence type="ECO:0000313" key="4">
    <source>
        <dbReference type="EMBL" id="GCE77735.1"/>
    </source>
</evidence>
<dbReference type="Pfam" id="PF10531">
    <property type="entry name" value="SLBB"/>
    <property type="match status" value="1"/>
</dbReference>
<dbReference type="AlphaFoldDB" id="A0A402DUG3"/>
<dbReference type="GO" id="GO:0006281">
    <property type="term" value="P:DNA repair"/>
    <property type="evidence" value="ECO:0007669"/>
    <property type="project" value="InterPro"/>
</dbReference>
<dbReference type="PANTHER" id="PTHR21180:SF32">
    <property type="entry name" value="ENDONUCLEASE_EXONUCLEASE_PHOSPHATASE FAMILY DOMAIN-CONTAINING PROTEIN 1"/>
    <property type="match status" value="1"/>
</dbReference>
<dbReference type="InterPro" id="IPR051675">
    <property type="entry name" value="Endo/Exo/Phosphatase_dom_1"/>
</dbReference>
<feature type="domain" description="Helix-hairpin-helix DNA-binding motif class 1" evidence="3">
    <location>
        <begin position="276"/>
        <end position="295"/>
    </location>
</feature>
<feature type="compositionally biased region" description="Low complexity" evidence="1">
    <location>
        <begin position="1"/>
        <end position="11"/>
    </location>
</feature>
<dbReference type="InterPro" id="IPR019554">
    <property type="entry name" value="Soluble_ligand-bd"/>
</dbReference>
<dbReference type="SMART" id="SM00278">
    <property type="entry name" value="HhH1"/>
    <property type="match status" value="2"/>
</dbReference>
<dbReference type="InterPro" id="IPR010994">
    <property type="entry name" value="RuvA_2-like"/>
</dbReference>
<dbReference type="Gene3D" id="3.10.560.10">
    <property type="entry name" value="Outer membrane lipoprotein wza domain like"/>
    <property type="match status" value="1"/>
</dbReference>
<feature type="transmembrane region" description="Helical" evidence="2">
    <location>
        <begin position="97"/>
        <end position="119"/>
    </location>
</feature>
<keyword evidence="2" id="KW-1133">Transmembrane helix</keyword>
<dbReference type="Pfam" id="PF12836">
    <property type="entry name" value="HHH_3"/>
    <property type="match status" value="1"/>
</dbReference>
<feature type="region of interest" description="Disordered" evidence="1">
    <location>
        <begin position="127"/>
        <end position="175"/>
    </location>
</feature>
<dbReference type="Gene3D" id="1.10.150.320">
    <property type="entry name" value="Photosystem II 12 kDa extrinsic protein"/>
    <property type="match status" value="1"/>
</dbReference>
<evidence type="ECO:0000256" key="2">
    <source>
        <dbReference type="SAM" id="Phobius"/>
    </source>
</evidence>
<accession>A0A402DUG3</accession>
<gene>
    <name evidence="4" type="ORF">CBZ_27910</name>
</gene>
<organism evidence="4 5">
    <name type="scientific">Cellulomonas biazotea</name>
    <dbReference type="NCBI Taxonomy" id="1709"/>
    <lineage>
        <taxon>Bacteria</taxon>
        <taxon>Bacillati</taxon>
        <taxon>Actinomycetota</taxon>
        <taxon>Actinomycetes</taxon>
        <taxon>Micrococcales</taxon>
        <taxon>Cellulomonadaceae</taxon>
        <taxon>Cellulomonas</taxon>
    </lineage>
</organism>
<comment type="caution">
    <text evidence="4">The sequence shown here is derived from an EMBL/GenBank/DDBJ whole genome shotgun (WGS) entry which is preliminary data.</text>
</comment>
<evidence type="ECO:0000259" key="3">
    <source>
        <dbReference type="SMART" id="SM00278"/>
    </source>
</evidence>
<dbReference type="InterPro" id="IPR003583">
    <property type="entry name" value="Hlx-hairpin-Hlx_DNA-bd_motif"/>
</dbReference>
<feature type="domain" description="Helix-hairpin-helix DNA-binding motif class 1" evidence="3">
    <location>
        <begin position="305"/>
        <end position="324"/>
    </location>
</feature>
<dbReference type="GO" id="GO:0003677">
    <property type="term" value="F:DNA binding"/>
    <property type="evidence" value="ECO:0007669"/>
    <property type="project" value="InterPro"/>
</dbReference>
<keyword evidence="2" id="KW-0472">Membrane</keyword>
<evidence type="ECO:0000313" key="5">
    <source>
        <dbReference type="Proteomes" id="UP000289954"/>
    </source>
</evidence>
<feature type="region of interest" description="Disordered" evidence="1">
    <location>
        <begin position="1"/>
        <end position="26"/>
    </location>
</feature>